<dbReference type="InterPro" id="IPR040154">
    <property type="entry name" value="Biotinidase/VNN"/>
</dbReference>
<dbReference type="Pfam" id="PF00795">
    <property type="entry name" value="CN_hydrolase"/>
    <property type="match status" value="1"/>
</dbReference>
<evidence type="ECO:0000259" key="3">
    <source>
        <dbReference type="PROSITE" id="PS50263"/>
    </source>
</evidence>
<dbReference type="Proteomes" id="UP000678499">
    <property type="component" value="Unassembled WGS sequence"/>
</dbReference>
<dbReference type="PROSITE" id="PS50263">
    <property type="entry name" value="CN_HYDROLASE"/>
    <property type="match status" value="1"/>
</dbReference>
<evidence type="ECO:0000313" key="5">
    <source>
        <dbReference type="Proteomes" id="UP000678499"/>
    </source>
</evidence>
<gene>
    <name evidence="4" type="ORF">NMOB1V02_LOCUS7216</name>
</gene>
<name>A0A7R9BQW7_9CRUS</name>
<accession>A0A7R9BQW7</accession>
<dbReference type="OrthoDB" id="10250282at2759"/>
<feature type="domain" description="CN hydrolase" evidence="3">
    <location>
        <begin position="55"/>
        <end position="353"/>
    </location>
</feature>
<dbReference type="Pfam" id="PF19018">
    <property type="entry name" value="Vanin_C"/>
    <property type="match status" value="1"/>
</dbReference>
<keyword evidence="2" id="KW-0378">Hydrolase</keyword>
<dbReference type="EMBL" id="OA883720">
    <property type="protein sequence ID" value="CAD7279547.1"/>
    <property type="molecule type" value="Genomic_DNA"/>
</dbReference>
<dbReference type="PANTHER" id="PTHR10609:SF27">
    <property type="entry name" value="CN HYDROLASE DOMAIN-CONTAINING PROTEIN-RELATED"/>
    <property type="match status" value="1"/>
</dbReference>
<keyword evidence="5" id="KW-1185">Reference proteome</keyword>
<protein>
    <recommendedName>
        <fullName evidence="3">CN hydrolase domain-containing protein</fullName>
    </recommendedName>
</protein>
<evidence type="ECO:0000313" key="4">
    <source>
        <dbReference type="EMBL" id="CAD7279547.1"/>
    </source>
</evidence>
<evidence type="ECO:0000256" key="2">
    <source>
        <dbReference type="ARBA" id="ARBA00022801"/>
    </source>
</evidence>
<dbReference type="SUPFAM" id="SSF56317">
    <property type="entry name" value="Carbon-nitrogen hydrolase"/>
    <property type="match status" value="1"/>
</dbReference>
<reference evidence="4" key="1">
    <citation type="submission" date="2020-11" db="EMBL/GenBank/DDBJ databases">
        <authorList>
            <person name="Tran Van P."/>
        </authorList>
    </citation>
    <scope>NUCLEOTIDE SEQUENCE</scope>
</reference>
<dbReference type="InterPro" id="IPR036526">
    <property type="entry name" value="C-N_Hydrolase_sf"/>
</dbReference>
<dbReference type="EMBL" id="CAJPEX010001683">
    <property type="protein sequence ID" value="CAG0919699.1"/>
    <property type="molecule type" value="Genomic_DNA"/>
</dbReference>
<dbReference type="GO" id="GO:0016787">
    <property type="term" value="F:hydrolase activity"/>
    <property type="evidence" value="ECO:0007669"/>
    <property type="project" value="UniProtKB-KW"/>
</dbReference>
<organism evidence="4">
    <name type="scientific">Notodromas monacha</name>
    <dbReference type="NCBI Taxonomy" id="399045"/>
    <lineage>
        <taxon>Eukaryota</taxon>
        <taxon>Metazoa</taxon>
        <taxon>Ecdysozoa</taxon>
        <taxon>Arthropoda</taxon>
        <taxon>Crustacea</taxon>
        <taxon>Oligostraca</taxon>
        <taxon>Ostracoda</taxon>
        <taxon>Podocopa</taxon>
        <taxon>Podocopida</taxon>
        <taxon>Cypridocopina</taxon>
        <taxon>Cypridoidea</taxon>
        <taxon>Cyprididae</taxon>
        <taxon>Notodromas</taxon>
    </lineage>
</organism>
<dbReference type="InterPro" id="IPR043957">
    <property type="entry name" value="Vanin_C"/>
</dbReference>
<dbReference type="InterPro" id="IPR003010">
    <property type="entry name" value="C-N_Hydrolase"/>
</dbReference>
<proteinExistence type="inferred from homology"/>
<comment type="similarity">
    <text evidence="1">Belongs to the carbon-nitrogen hydrolase superfamily. BTD/VNN family.</text>
</comment>
<dbReference type="Gene3D" id="3.60.110.10">
    <property type="entry name" value="Carbon-nitrogen hydrolase"/>
    <property type="match status" value="1"/>
</dbReference>
<dbReference type="PANTHER" id="PTHR10609">
    <property type="entry name" value="BIOTINIDASE-RELATED"/>
    <property type="match status" value="1"/>
</dbReference>
<dbReference type="AlphaFoldDB" id="A0A7R9BQW7"/>
<evidence type="ECO:0000256" key="1">
    <source>
        <dbReference type="ARBA" id="ARBA00008225"/>
    </source>
</evidence>
<sequence length="548" mass="61015">MNKISGEILLTFYLELCATVCFLQAAFAIRMGSSSSSFCQCDFPEQCIQDDLRNYRAAVVEYNCPDNDLSFFNQSVVDYMSANVAAYEDFVKIAAENMVDIIIFPEYGVTSLNLPADRGSARPYFQIVPAAAGKIAPCDDFSDEQPDQIITRKLSCLARTGNIYLIANIAEVEACDAETDPECPNDKEYFFNTAVAFDRNGSVIARYRKINLYNEPVMNAPPKKDVVSFHTDFGVEFGLFTCFDIMFEHPMIDLHRQGIRDLISPTAWVDSFPTFLAPEIQSGISKGLGVNLLASGYHNPPSYTLGSGIFSTTDIFAYTTQATISRIVISDVTSPPPSEDQNSPSTFQAVIPPLNVKVVEEKWSFLKESFANFDTILLEANEGSASVCQNEFCCHLDYEIEFKKLGPVFRLGAFSGEVFIQGGKYSWMAQTCVVLFCSSPEDLNSCSDGSTIHTFKNSSNGELANVEDRRETFLKFTLRSDVFSSPYIYPFALSSSLQLLIPSKVDFKSYPDNYSGKNYSAFLNFTEPGKMVYASLYARVYENNLGNE</sequence>